<dbReference type="GO" id="GO:0006282">
    <property type="term" value="P:regulation of DNA repair"/>
    <property type="evidence" value="ECO:0007669"/>
    <property type="project" value="InterPro"/>
</dbReference>
<dbReference type="GO" id="GO:0005737">
    <property type="term" value="C:cytoplasm"/>
    <property type="evidence" value="ECO:0007669"/>
    <property type="project" value="TreeGrafter"/>
</dbReference>
<reference evidence="8 9" key="1">
    <citation type="journal article" date="2020" name="Nat. Food">
        <title>A phased Vanilla planifolia genome enables genetic improvement of flavour and production.</title>
        <authorList>
            <person name="Hasing T."/>
            <person name="Tang H."/>
            <person name="Brym M."/>
            <person name="Khazi F."/>
            <person name="Huang T."/>
            <person name="Chambers A.H."/>
        </authorList>
    </citation>
    <scope>NUCLEOTIDE SEQUENCE [LARGE SCALE GENOMIC DNA]</scope>
    <source>
        <tissue evidence="8">Leaf</tissue>
    </source>
</reference>
<feature type="binding site" evidence="5">
    <location>
        <position position="269"/>
    </location>
    <ligand>
        <name>substrate</name>
    </ligand>
</feature>
<evidence type="ECO:0000256" key="2">
    <source>
        <dbReference type="ARBA" id="ARBA00012255"/>
    </source>
</evidence>
<evidence type="ECO:0000259" key="7">
    <source>
        <dbReference type="Pfam" id="PF20811"/>
    </source>
</evidence>
<dbReference type="GO" id="GO:0005975">
    <property type="term" value="P:carbohydrate metabolic process"/>
    <property type="evidence" value="ECO:0007669"/>
    <property type="project" value="InterPro"/>
</dbReference>
<evidence type="ECO:0000256" key="4">
    <source>
        <dbReference type="PIRSR" id="PIRSR607724-1"/>
    </source>
</evidence>
<dbReference type="InterPro" id="IPR007724">
    <property type="entry name" value="Poly_GlycHdrlase"/>
</dbReference>
<dbReference type="GO" id="GO:1990966">
    <property type="term" value="P:ATP generation from poly-ADP-D-ribose"/>
    <property type="evidence" value="ECO:0007669"/>
    <property type="project" value="TreeGrafter"/>
</dbReference>
<evidence type="ECO:0000259" key="6">
    <source>
        <dbReference type="Pfam" id="PF05028"/>
    </source>
</evidence>
<evidence type="ECO:0000313" key="9">
    <source>
        <dbReference type="Proteomes" id="UP000636800"/>
    </source>
</evidence>
<feature type="binding site" evidence="5">
    <location>
        <position position="283"/>
    </location>
    <ligand>
        <name>substrate</name>
    </ligand>
</feature>
<dbReference type="OrthoDB" id="424551at2759"/>
<dbReference type="PANTHER" id="PTHR12837">
    <property type="entry name" value="POLY ADP-RIBOSE GLYCOHYDROLASE"/>
    <property type="match status" value="1"/>
</dbReference>
<dbReference type="GO" id="GO:0004649">
    <property type="term" value="F:poly(ADP-ribose) glycohydrolase activity"/>
    <property type="evidence" value="ECO:0007669"/>
    <property type="project" value="UniProtKB-EC"/>
</dbReference>
<comment type="caution">
    <text evidence="8">The sequence shown here is derived from an EMBL/GenBank/DDBJ whole genome shotgun (WGS) entry which is preliminary data.</text>
</comment>
<feature type="binding site" evidence="5">
    <location>
        <position position="324"/>
    </location>
    <ligand>
        <name>substrate</name>
    </ligand>
</feature>
<protein>
    <recommendedName>
        <fullName evidence="2">poly(ADP-ribose) glycohydrolase</fullName>
        <ecNumber evidence="2">3.2.1.143</ecNumber>
    </recommendedName>
</protein>
<dbReference type="GO" id="GO:0009225">
    <property type="term" value="P:nucleotide-sugar metabolic process"/>
    <property type="evidence" value="ECO:0007669"/>
    <property type="project" value="TreeGrafter"/>
</dbReference>
<dbReference type="Pfam" id="PF05028">
    <property type="entry name" value="PARG_cat_C"/>
    <property type="match status" value="1"/>
</dbReference>
<proteinExistence type="inferred from homology"/>
<dbReference type="InterPro" id="IPR046372">
    <property type="entry name" value="PARG_cat_C"/>
</dbReference>
<keyword evidence="3" id="KW-0378">Hydrolase</keyword>
<evidence type="ECO:0000256" key="1">
    <source>
        <dbReference type="ARBA" id="ARBA00009545"/>
    </source>
</evidence>
<feature type="domain" description="PARG catalytic Macro" evidence="6">
    <location>
        <begin position="236"/>
        <end position="503"/>
    </location>
</feature>
<dbReference type="Proteomes" id="UP000636800">
    <property type="component" value="Chromosome 3"/>
</dbReference>
<dbReference type="PANTHER" id="PTHR12837:SF0">
    <property type="entry name" value="POLY(ADP-RIBOSE) GLYCOHYDROLASE"/>
    <property type="match status" value="1"/>
</dbReference>
<organism evidence="8 9">
    <name type="scientific">Vanilla planifolia</name>
    <name type="common">Vanilla</name>
    <dbReference type="NCBI Taxonomy" id="51239"/>
    <lineage>
        <taxon>Eukaryota</taxon>
        <taxon>Viridiplantae</taxon>
        <taxon>Streptophyta</taxon>
        <taxon>Embryophyta</taxon>
        <taxon>Tracheophyta</taxon>
        <taxon>Spermatophyta</taxon>
        <taxon>Magnoliopsida</taxon>
        <taxon>Liliopsida</taxon>
        <taxon>Asparagales</taxon>
        <taxon>Orchidaceae</taxon>
        <taxon>Vanilloideae</taxon>
        <taxon>Vanilleae</taxon>
        <taxon>Vanilla</taxon>
    </lineage>
</organism>
<comment type="similarity">
    <text evidence="1">Belongs to the poly(ADP-ribose) glycohydrolase family.</text>
</comment>
<evidence type="ECO:0000256" key="5">
    <source>
        <dbReference type="PIRSR" id="PIRSR607724-2"/>
    </source>
</evidence>
<dbReference type="GO" id="GO:0005634">
    <property type="term" value="C:nucleus"/>
    <property type="evidence" value="ECO:0007669"/>
    <property type="project" value="TreeGrafter"/>
</dbReference>
<dbReference type="InterPro" id="IPR048362">
    <property type="entry name" value="PARG_helical"/>
</dbReference>
<sequence>MECREDLKSILPFLPFVVRSSSIFWPPKAAESFKALTLGPDVSGVDSGAVLFDAILDIRESLGLSFERLEPNAADGYCLFFDDLMSRADSRVWFGEVLPKLGNLLLRLPSLLEAHYLDSDEKFGKGKNGLRLMDQQEAGIVLLSQELAAGILACAFFCLFPISRRAFKYLPAINFDYLFGSLHSHCPPSQEHKIMCITHYFERICQCMPKGFVSFERKVLPLRQSCHAVSYPESAFWKRSMVPLCSFQTITSGLIEDQQHEALEVDFANEYLGGGALHMGCVQEEIRFMINPELIVGMLFMVSMKKNEAIEIIGVERFSRYTGYGFTFRFVGGFVDEKPLDHMNRRKVRIISMDAVDSPGNWQFGIDCLVREINKAYCGFIDQSKYACYMKISKEGSFGNSHTSQDEAFILDSNECIFGGSSTQNNIDVSSSSSGYQSPSTFNLSVRSCPEIFQEDIGIATGNWGCGAFGGDPQIKAVLQWLAASQALRPFIHYYTFGVTAMQKLEEASLWILSHGWTVGDLWCIMVEYSTQRLNEASHSLISVVIVENGRPDTVHLQSNQEEERNKVLQMPILRRGRHHL</sequence>
<evidence type="ECO:0000256" key="3">
    <source>
        <dbReference type="ARBA" id="ARBA00022801"/>
    </source>
</evidence>
<keyword evidence="9" id="KW-1185">Reference proteome</keyword>
<feature type="domain" description="PARG helical" evidence="7">
    <location>
        <begin position="85"/>
        <end position="217"/>
    </location>
</feature>
<gene>
    <name evidence="8" type="ORF">HPP92_007075</name>
</gene>
<feature type="active site" evidence="4">
    <location>
        <position position="285"/>
    </location>
</feature>
<evidence type="ECO:0000313" key="8">
    <source>
        <dbReference type="EMBL" id="KAG0488264.1"/>
    </source>
</evidence>
<dbReference type="EC" id="3.2.1.143" evidence="2"/>
<dbReference type="AlphaFoldDB" id="A0A835RFY7"/>
<dbReference type="EMBL" id="JADCNL010000003">
    <property type="protein sequence ID" value="KAG0488264.1"/>
    <property type="molecule type" value="Genomic_DNA"/>
</dbReference>
<accession>A0A835RFY7</accession>
<name>A0A835RFY7_VANPL</name>
<feature type="active site" evidence="4">
    <location>
        <position position="266"/>
    </location>
</feature>
<feature type="active site" evidence="4">
    <location>
        <position position="284"/>
    </location>
</feature>
<dbReference type="Pfam" id="PF20811">
    <property type="entry name" value="PARG_cat_N"/>
    <property type="match status" value="1"/>
</dbReference>